<feature type="transmembrane region" description="Helical" evidence="10">
    <location>
        <begin position="225"/>
        <end position="250"/>
    </location>
</feature>
<accession>A0AB34PJT8</accession>
<evidence type="ECO:0000256" key="8">
    <source>
        <dbReference type="ARBA" id="ARBA00022989"/>
    </source>
</evidence>
<dbReference type="InterPro" id="IPR004856">
    <property type="entry name" value="Glyco_trans_ALG6/ALG8"/>
</dbReference>
<gene>
    <name evidence="12" type="ORF">MG3_06060</name>
</gene>
<comment type="pathway">
    <text evidence="2 10">Protein modification; protein glycosylation.</text>
</comment>
<dbReference type="GO" id="GO:0042281">
    <property type="term" value="F:dolichyl pyrophosphate Man9GlcNAc2 alpha-1,3-glucosyltransferase activity"/>
    <property type="evidence" value="ECO:0007669"/>
    <property type="project" value="TreeGrafter"/>
</dbReference>
<feature type="transmembrane region" description="Helical" evidence="10">
    <location>
        <begin position="163"/>
        <end position="187"/>
    </location>
</feature>
<sequence>MARSKKKPSTPQSPKDSTPVVYSSKKQLGQQQQHLRSTSIFKKSPVYDLLHYFEKAPDQWTARYILILTAIILRAAVGLGSHSGYHTPPMFGDFEAQRHWMELTINLPISQWYFFDLQYWGLDYPVLTAYHSFICGKLGNFINSSWFALNTSRGLETDDIKTFMRITAIISELIIYIPSILKIANILGKKSNINRMDQIIIALIIINQPHLILIDHGHFQYNSIMLGFFIYSIIDLIKGNLIMASVWFISCINFKQMGLYYSLFIFFYILSQLNSLSKFFLVGVTVLLTQFIYLLPFIWFHPDSVLQIVYRVFPFNRGLFEDKVANFWCTTNILIKYREILTDASQLSKLALIATLLTTIPINLLIFYKIKTATNNTKKANTEVTPSSSSSSSSSLPLNIVAMIYGFALNALSFYLFSYQVHEKSILIALIPISLLLLINPQQDITMIQFINTVGTFSLYPLLKKDGLIMQYFVLNFLINWLIGFDLIIVNPNPQKNSKSSSKLSNINNLIIWIIYFMMIIYHIIDFTIDPPLKYPDLWVILNTTISFVAFSYFWLWLVYRIIKL</sequence>
<evidence type="ECO:0000256" key="3">
    <source>
        <dbReference type="ARBA" id="ARBA00008715"/>
    </source>
</evidence>
<reference evidence="12 13" key="1">
    <citation type="submission" date="2013-12" db="EMBL/GenBank/DDBJ databases">
        <title>The Genome Sequence of Candida albicans P78048.</title>
        <authorList>
            <consortium name="The Broad Institute Genome Sequencing Platform"/>
            <consortium name="The Broad Institute Genome Sequencing Center for Infectious Disease"/>
            <person name="Cuomo C."/>
            <person name="Bennett R."/>
            <person name="Hirakawa M."/>
            <person name="Noverr M."/>
            <person name="Mitchell A."/>
            <person name="Young S.K."/>
            <person name="Zeng Q."/>
            <person name="Gargeya S."/>
            <person name="Fitzgerald M."/>
            <person name="Abouelleil A."/>
            <person name="Alvarado L."/>
            <person name="Berlin A.M."/>
            <person name="Chapman S.B."/>
            <person name="Dewar J."/>
            <person name="Goldberg J."/>
            <person name="Griggs A."/>
            <person name="Gujja S."/>
            <person name="Hansen M."/>
            <person name="Howarth C."/>
            <person name="Imamovic A."/>
            <person name="Larimer J."/>
            <person name="McCowan C."/>
            <person name="Murphy C."/>
            <person name="Pearson M."/>
            <person name="Priest M."/>
            <person name="Roberts A."/>
            <person name="Saif S."/>
            <person name="Shea T."/>
            <person name="Sykes S."/>
            <person name="Wortman J."/>
            <person name="Nusbaum C."/>
            <person name="Birren B."/>
        </authorList>
    </citation>
    <scope>NUCLEOTIDE SEQUENCE [LARGE SCALE GENOMIC DNA]</scope>
    <source>
        <strain evidence="12 13">P78048</strain>
    </source>
</reference>
<feature type="transmembrane region" description="Helical" evidence="10">
    <location>
        <begin position="425"/>
        <end position="442"/>
    </location>
</feature>
<keyword evidence="4 10" id="KW-0328">Glycosyltransferase</keyword>
<evidence type="ECO:0000256" key="5">
    <source>
        <dbReference type="ARBA" id="ARBA00022679"/>
    </source>
</evidence>
<dbReference type="AlphaFoldDB" id="A0AB34PJT8"/>
<dbReference type="PANTHER" id="PTHR12413:SF1">
    <property type="entry name" value="DOLICHYL PYROPHOSPHATE MAN9GLCNAC2 ALPHA-1,3-GLUCOSYLTRANSFERASE"/>
    <property type="match status" value="1"/>
</dbReference>
<name>A0AB34PJT8_CANAX</name>
<evidence type="ECO:0000256" key="4">
    <source>
        <dbReference type="ARBA" id="ARBA00022676"/>
    </source>
</evidence>
<evidence type="ECO:0000256" key="9">
    <source>
        <dbReference type="ARBA" id="ARBA00023136"/>
    </source>
</evidence>
<dbReference type="PANTHER" id="PTHR12413">
    <property type="entry name" value="DOLICHYL GLYCOSYLTRANSFERASE"/>
    <property type="match status" value="1"/>
</dbReference>
<feature type="transmembrane region" description="Helical" evidence="10">
    <location>
        <begin position="510"/>
        <end position="529"/>
    </location>
</feature>
<keyword evidence="9 10" id="KW-0472">Membrane</keyword>
<feature type="transmembrane region" description="Helical" evidence="10">
    <location>
        <begin position="279"/>
        <end position="300"/>
    </location>
</feature>
<evidence type="ECO:0000313" key="13">
    <source>
        <dbReference type="Proteomes" id="UP000030161"/>
    </source>
</evidence>
<feature type="transmembrane region" description="Helical" evidence="10">
    <location>
        <begin position="396"/>
        <end position="418"/>
    </location>
</feature>
<evidence type="ECO:0000256" key="7">
    <source>
        <dbReference type="ARBA" id="ARBA00022824"/>
    </source>
</evidence>
<dbReference type="GO" id="GO:0005789">
    <property type="term" value="C:endoplasmic reticulum membrane"/>
    <property type="evidence" value="ECO:0007669"/>
    <property type="project" value="UniProtKB-SubCell"/>
</dbReference>
<evidence type="ECO:0000256" key="1">
    <source>
        <dbReference type="ARBA" id="ARBA00004477"/>
    </source>
</evidence>
<feature type="transmembrane region" description="Helical" evidence="10">
    <location>
        <begin position="64"/>
        <end position="85"/>
    </location>
</feature>
<comment type="similarity">
    <text evidence="3 10">Belongs to the ALG6/ALG8 glucosyltransferase family.</text>
</comment>
<comment type="caution">
    <text evidence="12">The sequence shown here is derived from an EMBL/GenBank/DDBJ whole genome shotgun (WGS) entry which is preliminary data.</text>
</comment>
<feature type="transmembrane region" description="Helical" evidence="10">
    <location>
        <begin position="541"/>
        <end position="560"/>
    </location>
</feature>
<comment type="subcellular location">
    <subcellularLocation>
        <location evidence="1 10">Endoplasmic reticulum membrane</location>
        <topology evidence="1 10">Multi-pass membrane protein</topology>
    </subcellularLocation>
</comment>
<keyword evidence="5 10" id="KW-0808">Transferase</keyword>
<dbReference type="Proteomes" id="UP000030161">
    <property type="component" value="Unassembled WGS sequence"/>
</dbReference>
<keyword evidence="8 10" id="KW-1133">Transmembrane helix</keyword>
<feature type="transmembrane region" description="Helical" evidence="10">
    <location>
        <begin position="199"/>
        <end position="219"/>
    </location>
</feature>
<organism evidence="12 13">
    <name type="scientific">Candida albicans P78048</name>
    <dbReference type="NCBI Taxonomy" id="1094989"/>
    <lineage>
        <taxon>Eukaryota</taxon>
        <taxon>Fungi</taxon>
        <taxon>Dikarya</taxon>
        <taxon>Ascomycota</taxon>
        <taxon>Saccharomycotina</taxon>
        <taxon>Pichiomycetes</taxon>
        <taxon>Debaryomycetaceae</taxon>
        <taxon>Candida/Lodderomyces clade</taxon>
        <taxon>Candida</taxon>
    </lineage>
</organism>
<dbReference type="Pfam" id="PF03155">
    <property type="entry name" value="Alg6_Alg8"/>
    <property type="match status" value="1"/>
</dbReference>
<feature type="transmembrane region" description="Helical" evidence="10">
    <location>
        <begin position="350"/>
        <end position="368"/>
    </location>
</feature>
<dbReference type="EC" id="2.4.1.-" evidence="10"/>
<evidence type="ECO:0000256" key="10">
    <source>
        <dbReference type="RuleBase" id="RU363110"/>
    </source>
</evidence>
<proteinExistence type="inferred from homology"/>
<evidence type="ECO:0000256" key="11">
    <source>
        <dbReference type="SAM" id="MobiDB-lite"/>
    </source>
</evidence>
<evidence type="ECO:0000313" key="12">
    <source>
        <dbReference type="EMBL" id="KGR01063.1"/>
    </source>
</evidence>
<feature type="transmembrane region" description="Helical" evidence="10">
    <location>
        <begin position="469"/>
        <end position="489"/>
    </location>
</feature>
<evidence type="ECO:0000256" key="2">
    <source>
        <dbReference type="ARBA" id="ARBA00004922"/>
    </source>
</evidence>
<feature type="compositionally biased region" description="Low complexity" evidence="11">
    <location>
        <begin position="9"/>
        <end position="19"/>
    </location>
</feature>
<feature type="transmembrane region" description="Helical" evidence="10">
    <location>
        <begin position="257"/>
        <end position="273"/>
    </location>
</feature>
<protein>
    <recommendedName>
        <fullName evidence="10">Alpha-1,3-glucosyltransferase</fullName>
        <ecNumber evidence="10">2.4.1.-</ecNumber>
    </recommendedName>
</protein>
<dbReference type="EMBL" id="AJIX01000056">
    <property type="protein sequence ID" value="KGR01063.1"/>
    <property type="molecule type" value="Genomic_DNA"/>
</dbReference>
<feature type="region of interest" description="Disordered" evidence="11">
    <location>
        <begin position="1"/>
        <end position="23"/>
    </location>
</feature>
<evidence type="ECO:0000256" key="6">
    <source>
        <dbReference type="ARBA" id="ARBA00022692"/>
    </source>
</evidence>
<keyword evidence="7 10" id="KW-0256">Endoplasmic reticulum</keyword>
<keyword evidence="6 10" id="KW-0812">Transmembrane</keyword>